<evidence type="ECO:0000256" key="8">
    <source>
        <dbReference type="SAM" id="Phobius"/>
    </source>
</evidence>
<dbReference type="SUPFAM" id="SSF63737">
    <property type="entry name" value="Leukotriene A4 hydrolase N-terminal domain"/>
    <property type="match status" value="1"/>
</dbReference>
<dbReference type="Pfam" id="PF17900">
    <property type="entry name" value="Peptidase_M1_N"/>
    <property type="match status" value="1"/>
</dbReference>
<evidence type="ECO:0000256" key="2">
    <source>
        <dbReference type="ARBA" id="ARBA00010136"/>
    </source>
</evidence>
<dbReference type="WBParaSite" id="MBELARI_LOCUS5722">
    <property type="protein sequence ID" value="MBELARI_LOCUS5722"/>
    <property type="gene ID" value="MBELARI_LOCUS5722"/>
</dbReference>
<dbReference type="PRINTS" id="PR00756">
    <property type="entry name" value="ALADIPTASE"/>
</dbReference>
<protein>
    <submittedName>
        <fullName evidence="12">Aminopeptidase</fullName>
    </submittedName>
</protein>
<feature type="domain" description="Peptidase M1 membrane alanine aminopeptidase" evidence="9">
    <location>
        <begin position="281"/>
        <end position="456"/>
    </location>
</feature>
<dbReference type="InterPro" id="IPR014782">
    <property type="entry name" value="Peptidase_M1_dom"/>
</dbReference>
<evidence type="ECO:0000256" key="6">
    <source>
        <dbReference type="ARBA" id="ARBA00022833"/>
    </source>
</evidence>
<evidence type="ECO:0000256" key="3">
    <source>
        <dbReference type="ARBA" id="ARBA00022670"/>
    </source>
</evidence>
<dbReference type="InterPro" id="IPR001930">
    <property type="entry name" value="Peptidase_M1"/>
</dbReference>
<evidence type="ECO:0000256" key="5">
    <source>
        <dbReference type="ARBA" id="ARBA00022801"/>
    </source>
</evidence>
<comment type="cofactor">
    <cofactor evidence="1">
        <name>Zn(2+)</name>
        <dbReference type="ChEBI" id="CHEBI:29105"/>
    </cofactor>
</comment>
<dbReference type="Pfam" id="PF01433">
    <property type="entry name" value="Peptidase_M1"/>
    <property type="match status" value="1"/>
</dbReference>
<dbReference type="PANTHER" id="PTHR11533">
    <property type="entry name" value="PROTEASE M1 ZINC METALLOPROTEASE"/>
    <property type="match status" value="1"/>
</dbReference>
<dbReference type="GO" id="GO:0008270">
    <property type="term" value="F:zinc ion binding"/>
    <property type="evidence" value="ECO:0007669"/>
    <property type="project" value="InterPro"/>
</dbReference>
<evidence type="ECO:0000259" key="9">
    <source>
        <dbReference type="Pfam" id="PF01433"/>
    </source>
</evidence>
<keyword evidence="11" id="KW-1185">Reference proteome</keyword>
<evidence type="ECO:0000256" key="7">
    <source>
        <dbReference type="ARBA" id="ARBA00023049"/>
    </source>
</evidence>
<keyword evidence="6" id="KW-0862">Zinc</keyword>
<keyword evidence="8" id="KW-1133">Transmembrane helix</keyword>
<keyword evidence="8" id="KW-0812">Transmembrane</keyword>
<evidence type="ECO:0000259" key="10">
    <source>
        <dbReference type="Pfam" id="PF17900"/>
    </source>
</evidence>
<dbReference type="GO" id="GO:0043171">
    <property type="term" value="P:peptide catabolic process"/>
    <property type="evidence" value="ECO:0007669"/>
    <property type="project" value="TreeGrafter"/>
</dbReference>
<dbReference type="InterPro" id="IPR042097">
    <property type="entry name" value="Aminopeptidase_N-like_N_sf"/>
</dbReference>
<keyword evidence="4" id="KW-0479">Metal-binding</keyword>
<dbReference type="InterPro" id="IPR027268">
    <property type="entry name" value="Peptidase_M4/M1_CTD_sf"/>
</dbReference>
<keyword evidence="7" id="KW-0482">Metalloprotease</keyword>
<sequence length="683" mass="76799">MQMRFVISKYGIFSKNSGYRGRLDGDSHGQVVIDNNEMRVCDWQMGIQTLPILVLLFPLGVTLLILPHSYDLTVQLPINETYFTGSLMLHFSLLQNSSNVTLHAKGLHNFRNISLLSANDTVEPKLKSLRILSDTVEFNFVNALPKGKYLLTIVEYSGKLRNDSWGVFSRRNSALITTHFQPDFARTFLPCIDLPSSKAPFRLSIIHPTETIAQSNTIANDVVVVNAEWQKTVFAPTPSIPPYLLSFSVMPDSYKQLYRATSFGVTLRVHADSSIDSLRILDAAVAAFEILASMFEVPLPLNKVDFILVPDYVGGIENWGHVVVSEELASPSANDAHVAYVVAHELAHHWIGDKVTVNSWKWACLQEDLTDYISYKVVRALFGGDERYERFRLSKYVEIQLAEDFVSANHSLELPEQIDAEMMTNHCYLKGVVFLESIEGLIGEGTLMASIRHLIATRSSFDLDLFAEYFNKFTTPDGIPLSQIYQFWYRTGGFPEVLVVNGEGATTVAQRGPKLWPLLLPNQLNLPQFMLTQAAEYENVTSPVIVNLNFTSFVRVNYDYATWNNIFSQMRRWPGAFSAVGRAQLVSDFCHFHKEGLVPGGGKIKEQVLDMVYALPEHFELCDWNLYWCTVAPSESLAASLVKHVLVNFSALFQSDIHYGCKRGGAAKTINSFCQSFFGKNCI</sequence>
<evidence type="ECO:0000256" key="1">
    <source>
        <dbReference type="ARBA" id="ARBA00001947"/>
    </source>
</evidence>
<dbReference type="GO" id="GO:0016020">
    <property type="term" value="C:membrane"/>
    <property type="evidence" value="ECO:0007669"/>
    <property type="project" value="TreeGrafter"/>
</dbReference>
<name>A0AAF3FFW5_9BILA</name>
<dbReference type="AlphaFoldDB" id="A0AAF3FFW5"/>
<keyword evidence="3" id="KW-0645">Protease</keyword>
<reference evidence="12" key="1">
    <citation type="submission" date="2024-02" db="UniProtKB">
        <authorList>
            <consortium name="WormBaseParasite"/>
        </authorList>
    </citation>
    <scope>IDENTIFICATION</scope>
</reference>
<accession>A0AAF3FFW5</accession>
<proteinExistence type="inferred from homology"/>
<dbReference type="GO" id="GO:0042277">
    <property type="term" value="F:peptide binding"/>
    <property type="evidence" value="ECO:0007669"/>
    <property type="project" value="TreeGrafter"/>
</dbReference>
<dbReference type="PANTHER" id="PTHR11533:SF257">
    <property type="entry name" value="PEPTIDASE_M1 DOMAIN-CONTAINING PROTEIN"/>
    <property type="match status" value="1"/>
</dbReference>
<feature type="domain" description="Aminopeptidase N-like N-terminal" evidence="10">
    <location>
        <begin position="67"/>
        <end position="244"/>
    </location>
</feature>
<dbReference type="GO" id="GO:0005737">
    <property type="term" value="C:cytoplasm"/>
    <property type="evidence" value="ECO:0007669"/>
    <property type="project" value="TreeGrafter"/>
</dbReference>
<feature type="transmembrane region" description="Helical" evidence="8">
    <location>
        <begin position="49"/>
        <end position="70"/>
    </location>
</feature>
<dbReference type="GO" id="GO:0070006">
    <property type="term" value="F:metalloaminopeptidase activity"/>
    <property type="evidence" value="ECO:0007669"/>
    <property type="project" value="TreeGrafter"/>
</dbReference>
<dbReference type="Proteomes" id="UP000887575">
    <property type="component" value="Unassembled WGS sequence"/>
</dbReference>
<dbReference type="InterPro" id="IPR050344">
    <property type="entry name" value="Peptidase_M1_aminopeptidases"/>
</dbReference>
<dbReference type="SUPFAM" id="SSF55486">
    <property type="entry name" value="Metalloproteases ('zincins'), catalytic domain"/>
    <property type="match status" value="1"/>
</dbReference>
<evidence type="ECO:0000313" key="12">
    <source>
        <dbReference type="WBParaSite" id="MBELARI_LOCUS5722"/>
    </source>
</evidence>
<keyword evidence="5" id="KW-0378">Hydrolase</keyword>
<dbReference type="InterPro" id="IPR045357">
    <property type="entry name" value="Aminopeptidase_N-like_N"/>
</dbReference>
<dbReference type="GO" id="GO:0006508">
    <property type="term" value="P:proteolysis"/>
    <property type="evidence" value="ECO:0007669"/>
    <property type="project" value="UniProtKB-KW"/>
</dbReference>
<organism evidence="11 12">
    <name type="scientific">Mesorhabditis belari</name>
    <dbReference type="NCBI Taxonomy" id="2138241"/>
    <lineage>
        <taxon>Eukaryota</taxon>
        <taxon>Metazoa</taxon>
        <taxon>Ecdysozoa</taxon>
        <taxon>Nematoda</taxon>
        <taxon>Chromadorea</taxon>
        <taxon>Rhabditida</taxon>
        <taxon>Rhabditina</taxon>
        <taxon>Rhabditomorpha</taxon>
        <taxon>Rhabditoidea</taxon>
        <taxon>Rhabditidae</taxon>
        <taxon>Mesorhabditinae</taxon>
        <taxon>Mesorhabditis</taxon>
    </lineage>
</organism>
<comment type="similarity">
    <text evidence="2">Belongs to the peptidase M1 family.</text>
</comment>
<dbReference type="Gene3D" id="1.10.390.10">
    <property type="entry name" value="Neutral Protease Domain 2"/>
    <property type="match status" value="1"/>
</dbReference>
<keyword evidence="8" id="KW-0472">Membrane</keyword>
<dbReference type="Gene3D" id="2.60.40.1730">
    <property type="entry name" value="tricorn interacting facor f3 domain"/>
    <property type="match status" value="1"/>
</dbReference>
<evidence type="ECO:0000313" key="11">
    <source>
        <dbReference type="Proteomes" id="UP000887575"/>
    </source>
</evidence>
<evidence type="ECO:0000256" key="4">
    <source>
        <dbReference type="ARBA" id="ARBA00022723"/>
    </source>
</evidence>
<dbReference type="GO" id="GO:0005615">
    <property type="term" value="C:extracellular space"/>
    <property type="evidence" value="ECO:0007669"/>
    <property type="project" value="TreeGrafter"/>
</dbReference>